<dbReference type="Pfam" id="PF17802">
    <property type="entry name" value="SpaA"/>
    <property type="match status" value="1"/>
</dbReference>
<keyword evidence="4" id="KW-0572">Peptidoglycan-anchor</keyword>
<dbReference type="OrthoDB" id="3199332at2"/>
<feature type="signal peptide" evidence="7">
    <location>
        <begin position="1"/>
        <end position="30"/>
    </location>
</feature>
<protein>
    <submittedName>
        <fullName evidence="11">Cna protein B-type domain-containing protein</fullName>
    </submittedName>
</protein>
<feature type="transmembrane region" description="Helical" evidence="6">
    <location>
        <begin position="525"/>
        <end position="546"/>
    </location>
</feature>
<dbReference type="Gene3D" id="2.60.40.10">
    <property type="entry name" value="Immunoglobulins"/>
    <property type="match status" value="1"/>
</dbReference>
<keyword evidence="6" id="KW-0472">Membrane</keyword>
<feature type="region of interest" description="Disordered" evidence="5">
    <location>
        <begin position="191"/>
        <end position="219"/>
    </location>
</feature>
<feature type="chain" id="PRO_5014814436" evidence="7">
    <location>
        <begin position="31"/>
        <end position="554"/>
    </location>
</feature>
<proteinExistence type="predicted"/>
<name>A0A2N5IY27_9BIFI</name>
<evidence type="ECO:0000256" key="3">
    <source>
        <dbReference type="ARBA" id="ARBA00022729"/>
    </source>
</evidence>
<gene>
    <name evidence="11" type="ORF">CGZ88_1348</name>
</gene>
<accession>A0A2N5IY27</accession>
<sequence length="554" mass="57666">MQSAWKKFAATMAAAAMCAIGFAGTSSAFAEDTGSTGTSTSQTPTAATYSITINSMETGHTYNAYQIFAGDYALVNGARVLSNVTWGDGLTAAGQQALLKQFDVKTPAALAELMASESFTDAQLNEFSTIAGKNLSTTVAGTASTPGTSGYVISGLPAGYYLVNDQSNTLTDENKAYTGYIIQVLGDATVTPKSSVPSVDKKVQDEKADAEAGSDADGWGDSADHAINENFQFKVTANIPADPTRDMYQHPYRVQFNDTMSAGITYGSISSVQISYAGADGKTVTNDVPKAAYTVNTSTVTAGTPTMLTINIPSLRAAAGLDATASIGGAFTITVIYNAHLNENAQVLQQPGAITNTNTVNLQFSNNPYVQGSLGKTPDKTVYVASFQLNGTKHAGSETGPALAGAQFQLFEADGTTQIPVYKSGDFYYPVANTENAPVNMVSGTDGQFNIKGLDAGTYVVKEVVTPAGYNTMDPVTIVISATHLQGNVTALTATVNNEPGSLNVDYVNTTGAELPSTGGQGLRMFYTVGAAIVLIAGAGLVVALMRRRKVNGR</sequence>
<keyword evidence="3 7" id="KW-0732">Signal</keyword>
<feature type="compositionally biased region" description="Basic and acidic residues" evidence="5">
    <location>
        <begin position="199"/>
        <end position="210"/>
    </location>
</feature>
<dbReference type="NCBIfam" id="NF033902">
    <property type="entry name" value="iso_D2_wall_anc"/>
    <property type="match status" value="1"/>
</dbReference>
<evidence type="ECO:0000256" key="4">
    <source>
        <dbReference type="ARBA" id="ARBA00023088"/>
    </source>
</evidence>
<dbReference type="NCBIfam" id="TIGR01167">
    <property type="entry name" value="LPXTG_anchor"/>
    <property type="match status" value="1"/>
</dbReference>
<evidence type="ECO:0000256" key="2">
    <source>
        <dbReference type="ARBA" id="ARBA00022525"/>
    </source>
</evidence>
<dbReference type="InterPro" id="IPR026466">
    <property type="entry name" value="Fim_isopep_form_D2_dom"/>
</dbReference>
<dbReference type="Proteomes" id="UP000234935">
    <property type="component" value="Unassembled WGS sequence"/>
</dbReference>
<evidence type="ECO:0000256" key="7">
    <source>
        <dbReference type="SAM" id="SignalP"/>
    </source>
</evidence>
<reference evidence="11 12" key="1">
    <citation type="submission" date="2017-07" db="EMBL/GenBank/DDBJ databases">
        <title>Bifidobacterium novel species.</title>
        <authorList>
            <person name="Lugli G.A."/>
            <person name="Milani C."/>
            <person name="Duranti S."/>
            <person name="Mangifesta M."/>
        </authorList>
    </citation>
    <scope>NUCLEOTIDE SEQUENCE [LARGE SCALE GENOMIC DNA]</scope>
    <source>
        <strain evidence="12">Goo31D</strain>
    </source>
</reference>
<evidence type="ECO:0000256" key="5">
    <source>
        <dbReference type="SAM" id="MobiDB-lite"/>
    </source>
</evidence>
<evidence type="ECO:0000256" key="6">
    <source>
        <dbReference type="SAM" id="Phobius"/>
    </source>
</evidence>
<dbReference type="Pfam" id="PF00746">
    <property type="entry name" value="Gram_pos_anchor"/>
    <property type="match status" value="1"/>
</dbReference>
<feature type="domain" description="SpaA-like prealbumin fold" evidence="10">
    <location>
        <begin position="396"/>
        <end position="490"/>
    </location>
</feature>
<dbReference type="Pfam" id="PF16569">
    <property type="entry name" value="GramPos_pilinBB"/>
    <property type="match status" value="1"/>
</dbReference>
<dbReference type="EMBL" id="NMYC01000005">
    <property type="protein sequence ID" value="PLS26863.1"/>
    <property type="molecule type" value="Genomic_DNA"/>
</dbReference>
<dbReference type="AlphaFoldDB" id="A0A2N5IY27"/>
<dbReference type="Gene3D" id="2.60.40.740">
    <property type="match status" value="1"/>
</dbReference>
<dbReference type="InterPro" id="IPR032334">
    <property type="entry name" value="GramPos_pilinBB"/>
</dbReference>
<comment type="caution">
    <text evidence="11">The sequence shown here is derived from an EMBL/GenBank/DDBJ whole genome shotgun (WGS) entry which is preliminary data.</text>
</comment>
<keyword evidence="6" id="KW-0812">Transmembrane</keyword>
<evidence type="ECO:0000259" key="9">
    <source>
        <dbReference type="Pfam" id="PF16569"/>
    </source>
</evidence>
<dbReference type="InterPro" id="IPR019931">
    <property type="entry name" value="LPXTG_anchor"/>
</dbReference>
<dbReference type="NCBIfam" id="TIGR04226">
    <property type="entry name" value="RrgB_K2N_iso_D2"/>
    <property type="match status" value="1"/>
</dbReference>
<evidence type="ECO:0000313" key="12">
    <source>
        <dbReference type="Proteomes" id="UP000234935"/>
    </source>
</evidence>
<feature type="domain" description="Gram-positive cocci surface proteins LPxTG" evidence="8">
    <location>
        <begin position="508"/>
        <end position="552"/>
    </location>
</feature>
<dbReference type="RefSeq" id="WP_101671454.1">
    <property type="nucleotide sequence ID" value="NZ_NMYC01000005.1"/>
</dbReference>
<evidence type="ECO:0000256" key="1">
    <source>
        <dbReference type="ARBA" id="ARBA00022512"/>
    </source>
</evidence>
<keyword evidence="12" id="KW-1185">Reference proteome</keyword>
<dbReference type="SUPFAM" id="SSF117074">
    <property type="entry name" value="Hypothetical protein PA1324"/>
    <property type="match status" value="1"/>
</dbReference>
<dbReference type="InterPro" id="IPR048052">
    <property type="entry name" value="FM1-like"/>
</dbReference>
<feature type="domain" description="Gram-positive pilin backbone subunit 2 Cna-B-like" evidence="9">
    <location>
        <begin position="253"/>
        <end position="368"/>
    </location>
</feature>
<evidence type="ECO:0000259" key="10">
    <source>
        <dbReference type="Pfam" id="PF17802"/>
    </source>
</evidence>
<evidence type="ECO:0000259" key="8">
    <source>
        <dbReference type="Pfam" id="PF00746"/>
    </source>
</evidence>
<keyword evidence="6" id="KW-1133">Transmembrane helix</keyword>
<organism evidence="11 12">
    <name type="scientific">Bifidobacterium anseris</name>
    <dbReference type="NCBI Taxonomy" id="2020963"/>
    <lineage>
        <taxon>Bacteria</taxon>
        <taxon>Bacillati</taxon>
        <taxon>Actinomycetota</taxon>
        <taxon>Actinomycetes</taxon>
        <taxon>Bifidobacteriales</taxon>
        <taxon>Bifidobacteriaceae</taxon>
        <taxon>Bifidobacterium</taxon>
    </lineage>
</organism>
<dbReference type="InterPro" id="IPR013783">
    <property type="entry name" value="Ig-like_fold"/>
</dbReference>
<dbReference type="GO" id="GO:0005975">
    <property type="term" value="P:carbohydrate metabolic process"/>
    <property type="evidence" value="ECO:0007669"/>
    <property type="project" value="UniProtKB-ARBA"/>
</dbReference>
<dbReference type="InterPro" id="IPR041033">
    <property type="entry name" value="SpaA_PFL_dom_1"/>
</dbReference>
<keyword evidence="1" id="KW-0134">Cell wall</keyword>
<keyword evidence="2" id="KW-0964">Secreted</keyword>
<evidence type="ECO:0000313" key="11">
    <source>
        <dbReference type="EMBL" id="PLS26863.1"/>
    </source>
</evidence>